<evidence type="ECO:0000313" key="5">
    <source>
        <dbReference type="Proteomes" id="UP001472677"/>
    </source>
</evidence>
<dbReference type="Gene3D" id="3.40.1000.30">
    <property type="match status" value="1"/>
</dbReference>
<reference evidence="4 5" key="1">
    <citation type="journal article" date="2024" name="G3 (Bethesda)">
        <title>Genome assembly of Hibiscus sabdariffa L. provides insights into metabolisms of medicinal natural products.</title>
        <authorList>
            <person name="Kim T."/>
        </authorList>
    </citation>
    <scope>NUCLEOTIDE SEQUENCE [LARGE SCALE GENOMIC DNA]</scope>
    <source>
        <strain evidence="4">TK-2024</strain>
        <tissue evidence="4">Old leaves</tissue>
    </source>
</reference>
<evidence type="ECO:0000256" key="2">
    <source>
        <dbReference type="ARBA" id="ARBA00022942"/>
    </source>
</evidence>
<dbReference type="Proteomes" id="UP001472677">
    <property type="component" value="Unassembled WGS sequence"/>
</dbReference>
<evidence type="ECO:0000313" key="4">
    <source>
        <dbReference type="EMBL" id="KAK8542744.1"/>
    </source>
</evidence>
<dbReference type="InterPro" id="IPR021625">
    <property type="entry name" value="PI31_Prot_N"/>
</dbReference>
<dbReference type="EMBL" id="JBBPBM010000024">
    <property type="protein sequence ID" value="KAK8542744.1"/>
    <property type="molecule type" value="Genomic_DNA"/>
</dbReference>
<dbReference type="InterPro" id="IPR045128">
    <property type="entry name" value="PI31-like"/>
</dbReference>
<gene>
    <name evidence="4" type="ORF">V6N12_015327</name>
</gene>
<feature type="domain" description="PI31 proteasome regulator N-terminal" evidence="3">
    <location>
        <begin position="8"/>
        <end position="107"/>
    </location>
</feature>
<dbReference type="PANTHER" id="PTHR13266">
    <property type="entry name" value="PROTEASOME INHIBITOR"/>
    <property type="match status" value="1"/>
</dbReference>
<evidence type="ECO:0000259" key="3">
    <source>
        <dbReference type="Pfam" id="PF11566"/>
    </source>
</evidence>
<sequence>MADDGVASPSFRNDADKIGFAVHGAFLSSGFVLTTVGPHALADNVIDSPSTNEVGIDNWNQFEDHYVFVYANPLKGCSKVLVKCLVINGKLLVDALARGSSPPVHLAI</sequence>
<keyword evidence="5" id="KW-1185">Reference proteome</keyword>
<evidence type="ECO:0000256" key="1">
    <source>
        <dbReference type="ARBA" id="ARBA00006405"/>
    </source>
</evidence>
<protein>
    <recommendedName>
        <fullName evidence="3">PI31 proteasome regulator N-terminal domain-containing protein</fullName>
    </recommendedName>
</protein>
<dbReference type="Pfam" id="PF11566">
    <property type="entry name" value="PI31_Prot_N"/>
    <property type="match status" value="1"/>
</dbReference>
<comment type="caution">
    <text evidence="4">The sequence shown here is derived from an EMBL/GenBank/DDBJ whole genome shotgun (WGS) entry which is preliminary data.</text>
</comment>
<proteinExistence type="inferred from homology"/>
<organism evidence="4 5">
    <name type="scientific">Hibiscus sabdariffa</name>
    <name type="common">roselle</name>
    <dbReference type="NCBI Taxonomy" id="183260"/>
    <lineage>
        <taxon>Eukaryota</taxon>
        <taxon>Viridiplantae</taxon>
        <taxon>Streptophyta</taxon>
        <taxon>Embryophyta</taxon>
        <taxon>Tracheophyta</taxon>
        <taxon>Spermatophyta</taxon>
        <taxon>Magnoliopsida</taxon>
        <taxon>eudicotyledons</taxon>
        <taxon>Gunneridae</taxon>
        <taxon>Pentapetalae</taxon>
        <taxon>rosids</taxon>
        <taxon>malvids</taxon>
        <taxon>Malvales</taxon>
        <taxon>Malvaceae</taxon>
        <taxon>Malvoideae</taxon>
        <taxon>Hibiscus</taxon>
    </lineage>
</organism>
<name>A0ABR2DMT6_9ROSI</name>
<comment type="similarity">
    <text evidence="1">Belongs to the proteasome inhibitor PI31 family.</text>
</comment>
<accession>A0ABR2DMT6</accession>
<dbReference type="PANTHER" id="PTHR13266:SF1">
    <property type="entry name" value="PROTEASOME INHIBITOR PI31 SUBUNIT"/>
    <property type="match status" value="1"/>
</dbReference>
<keyword evidence="2" id="KW-0647">Proteasome</keyword>